<keyword evidence="2" id="KW-0521">NADP</keyword>
<evidence type="ECO:0000313" key="4">
    <source>
        <dbReference type="EMBL" id="CAG8218371.1"/>
    </source>
</evidence>
<dbReference type="SUPFAM" id="SSF51735">
    <property type="entry name" value="NAD(P)-binding Rossmann-fold domains"/>
    <property type="match status" value="1"/>
</dbReference>
<dbReference type="PANTHER" id="PTHR42748:SF7">
    <property type="entry name" value="NMRA LIKE REDOX SENSOR 1-RELATED"/>
    <property type="match status" value="1"/>
</dbReference>
<dbReference type="Pfam" id="PF05368">
    <property type="entry name" value="NmrA"/>
    <property type="match status" value="1"/>
</dbReference>
<dbReference type="GO" id="GO:0005634">
    <property type="term" value="C:nucleus"/>
    <property type="evidence" value="ECO:0007669"/>
    <property type="project" value="TreeGrafter"/>
</dbReference>
<dbReference type="PANTHER" id="PTHR42748">
    <property type="entry name" value="NITROGEN METABOLITE REPRESSION PROTEIN NMRA FAMILY MEMBER"/>
    <property type="match status" value="1"/>
</dbReference>
<dbReference type="EMBL" id="CAJVPD010000003">
    <property type="protein sequence ID" value="CAG8218371.1"/>
    <property type="molecule type" value="Genomic_DNA"/>
</dbReference>
<dbReference type="AlphaFoldDB" id="A0A9W4N138"/>
<reference evidence="4" key="1">
    <citation type="submission" date="2021-07" db="EMBL/GenBank/DDBJ databases">
        <authorList>
            <person name="Branca A.L. A."/>
        </authorList>
    </citation>
    <scope>NUCLEOTIDE SEQUENCE</scope>
</reference>
<feature type="non-terminal residue" evidence="4">
    <location>
        <position position="1"/>
    </location>
</feature>
<dbReference type="InterPro" id="IPR036291">
    <property type="entry name" value="NAD(P)-bd_dom_sf"/>
</dbReference>
<dbReference type="FunFam" id="3.40.50.720:FF:000528">
    <property type="entry name" value="Nucleoside-diphosphate-sugar epimerase family protein"/>
    <property type="match status" value="1"/>
</dbReference>
<evidence type="ECO:0000259" key="3">
    <source>
        <dbReference type="Pfam" id="PF05368"/>
    </source>
</evidence>
<accession>A0A9W4N138</accession>
<dbReference type="InterPro" id="IPR051164">
    <property type="entry name" value="NmrA-like_oxidored"/>
</dbReference>
<comment type="similarity">
    <text evidence="1">Belongs to the NmrA-type oxidoreductase family.</text>
</comment>
<evidence type="ECO:0000256" key="1">
    <source>
        <dbReference type="ARBA" id="ARBA00006328"/>
    </source>
</evidence>
<dbReference type="Proteomes" id="UP001152592">
    <property type="component" value="Unassembled WGS sequence"/>
</dbReference>
<evidence type="ECO:0000256" key="2">
    <source>
        <dbReference type="ARBA" id="ARBA00022857"/>
    </source>
</evidence>
<dbReference type="OrthoDB" id="408631at2759"/>
<gene>
    <name evidence="4" type="ORF">PSALAMII_LOCUS17</name>
</gene>
<dbReference type="Gene3D" id="3.40.50.720">
    <property type="entry name" value="NAD(P)-binding Rossmann-like Domain"/>
    <property type="match status" value="1"/>
</dbReference>
<protein>
    <recommendedName>
        <fullName evidence="3">NmrA-like domain-containing protein</fullName>
    </recommendedName>
</protein>
<dbReference type="InterPro" id="IPR008030">
    <property type="entry name" value="NmrA-like"/>
</dbReference>
<sequence length="321" mass="36005">SFLESHVSPLSPLYSFCLLRTMPAVLITGATGKQGGSLIRSLVARKSPLEILAVTRNSQSHSAQKLTKLSSNIRLVEGNLDDPAALFKTAQQLTQSAIWGVYSVQTAIGNGASEERQGKALVDESLKQKVQFFVYSSVDRGGDASYTSATKIPHFINKHNIEHHLVDKSKNTDMKWFIFRPTAFYENLVPGFFGKVFATSFKMALKGKSLQMVATDDIGFFGAEAFMNPEKYQNQSLSLAGDDLTYDQFVQIFEQKTGQPIPSTYRFLCSMFMTSMKDMGYMFKWFHDTGYKANIPELKKINPNLKDFGTWLEQDSEFAKK</sequence>
<organism evidence="4 5">
    <name type="scientific">Penicillium salamii</name>
    <dbReference type="NCBI Taxonomy" id="1612424"/>
    <lineage>
        <taxon>Eukaryota</taxon>
        <taxon>Fungi</taxon>
        <taxon>Dikarya</taxon>
        <taxon>Ascomycota</taxon>
        <taxon>Pezizomycotina</taxon>
        <taxon>Eurotiomycetes</taxon>
        <taxon>Eurotiomycetidae</taxon>
        <taxon>Eurotiales</taxon>
        <taxon>Aspergillaceae</taxon>
        <taxon>Penicillium</taxon>
    </lineage>
</organism>
<evidence type="ECO:0000313" key="5">
    <source>
        <dbReference type="Proteomes" id="UP001152592"/>
    </source>
</evidence>
<comment type="caution">
    <text evidence="4">The sequence shown here is derived from an EMBL/GenBank/DDBJ whole genome shotgun (WGS) entry which is preliminary data.</text>
</comment>
<name>A0A9W4N138_9EURO</name>
<feature type="domain" description="NmrA-like" evidence="3">
    <location>
        <begin position="25"/>
        <end position="294"/>
    </location>
</feature>
<proteinExistence type="inferred from homology"/>
<dbReference type="Gene3D" id="3.90.25.10">
    <property type="entry name" value="UDP-galactose 4-epimerase, domain 1"/>
    <property type="match status" value="1"/>
</dbReference>